<dbReference type="EMBL" id="JACBAG010001868">
    <property type="protein sequence ID" value="KAF7179083.1"/>
    <property type="molecule type" value="Genomic_DNA"/>
</dbReference>
<evidence type="ECO:0000256" key="10">
    <source>
        <dbReference type="ARBA" id="ARBA00041631"/>
    </source>
</evidence>
<evidence type="ECO:0000313" key="14">
    <source>
        <dbReference type="EMBL" id="KAF7179083.1"/>
    </source>
</evidence>
<comment type="subcellular location">
    <subcellularLocation>
        <location evidence="1">Secreted</location>
    </subcellularLocation>
</comment>
<dbReference type="SUPFAM" id="SSF55331">
    <property type="entry name" value="Tautomerase/MIF"/>
    <property type="match status" value="1"/>
</dbReference>
<keyword evidence="5" id="KW-0413">Isomerase</keyword>
<evidence type="ECO:0000256" key="7">
    <source>
        <dbReference type="ARBA" id="ARBA00036823"/>
    </source>
</evidence>
<keyword evidence="15" id="KW-1185">Reference proteome</keyword>
<keyword evidence="4" id="KW-0964">Secreted</keyword>
<evidence type="ECO:0000256" key="13">
    <source>
        <dbReference type="SAM" id="Coils"/>
    </source>
</evidence>
<accession>A0A8H6V516</accession>
<evidence type="ECO:0000256" key="2">
    <source>
        <dbReference type="ARBA" id="ARBA00005851"/>
    </source>
</evidence>
<dbReference type="Proteomes" id="UP000641853">
    <property type="component" value="Unassembled WGS sequence"/>
</dbReference>
<evidence type="ECO:0000313" key="15">
    <source>
        <dbReference type="Proteomes" id="UP000641853"/>
    </source>
</evidence>
<gene>
    <name evidence="14" type="ORF">CNMCM7691_008012</name>
</gene>
<dbReference type="InterPro" id="IPR001398">
    <property type="entry name" value="Macrophage_inhib_fac"/>
</dbReference>
<dbReference type="PANTHER" id="PTHR11954">
    <property type="entry name" value="D-DOPACHROME DECARBOXYLASE"/>
    <property type="match status" value="1"/>
</dbReference>
<evidence type="ECO:0000256" key="5">
    <source>
        <dbReference type="ARBA" id="ARBA00023235"/>
    </source>
</evidence>
<dbReference type="InterPro" id="IPR043472">
    <property type="entry name" value="Macro_dom-like"/>
</dbReference>
<proteinExistence type="inferred from homology"/>
<dbReference type="Pfam" id="PF01187">
    <property type="entry name" value="MIF"/>
    <property type="match status" value="1"/>
</dbReference>
<evidence type="ECO:0000256" key="3">
    <source>
        <dbReference type="ARBA" id="ARBA00022514"/>
    </source>
</evidence>
<protein>
    <recommendedName>
        <fullName evidence="12">L-dopachrome isomerase</fullName>
        <ecNumber evidence="9">5.3.2.1</ecNumber>
        <ecNumber evidence="8">5.3.3.12</ecNumber>
    </recommendedName>
    <alternativeName>
        <fullName evidence="10">L-dopachrome tautomerase</fullName>
    </alternativeName>
    <alternativeName>
        <fullName evidence="11">Phenylpyruvate tautomerase</fullName>
    </alternativeName>
</protein>
<feature type="coiled-coil region" evidence="13">
    <location>
        <begin position="388"/>
        <end position="415"/>
    </location>
</feature>
<dbReference type="EC" id="5.3.2.1" evidence="9"/>
<dbReference type="Gene3D" id="3.30.429.10">
    <property type="entry name" value="Macrophage Migration Inhibitory Factor"/>
    <property type="match status" value="1"/>
</dbReference>
<dbReference type="SUPFAM" id="SSF52949">
    <property type="entry name" value="Macro domain-like"/>
    <property type="match status" value="1"/>
</dbReference>
<dbReference type="GO" id="GO:0004167">
    <property type="term" value="F:dopachrome isomerase activity"/>
    <property type="evidence" value="ECO:0007669"/>
    <property type="project" value="UniProtKB-EC"/>
</dbReference>
<sequence length="455" mass="50708">MDSSSSSGGWRVRTRNSMRMDLSFLRRRHNYSTTSSTSLSPTVPVLQSPAMFQALTSKTVPEETLKQKNKLERAAIKPSMFFEDKEEDDNVAPDLKHGVSPDAQSVQVAHRSVDDEQSPQTKSRYFEDLFNTRGPLISPRTRISNDSVVVIEIKTNSRISYDDSKLASDLTSRLAQIYQKPDAFMMVTIQQDACLYFGNSTLPAYLMKVFALPYLIAPITNLRNTILIQAALQDLLHVAPSRGVVLYIPISEENFATNGVTMMGEIARLEGHAEDQDAGILRNACNCQGSWGKGIAKAFKDKYPAAFAIYRSHCQNLQFSPRYRLEPAPRSEESHARSSRNVRLPEGTALIIPPQKSDSEANGKKHWIICLFTSRGFGRAVSPPDAIIRNTELAVADMKRQLAELQADHSSQEVSVGELWSCRFNSGLFGVAWERSRRVLEDAGLEVTVVRPHGG</sequence>
<evidence type="ECO:0000256" key="4">
    <source>
        <dbReference type="ARBA" id="ARBA00022525"/>
    </source>
</evidence>
<evidence type="ECO:0000256" key="6">
    <source>
        <dbReference type="ARBA" id="ARBA00036735"/>
    </source>
</evidence>
<organism evidence="14 15">
    <name type="scientific">Aspergillus felis</name>
    <dbReference type="NCBI Taxonomy" id="1287682"/>
    <lineage>
        <taxon>Eukaryota</taxon>
        <taxon>Fungi</taxon>
        <taxon>Dikarya</taxon>
        <taxon>Ascomycota</taxon>
        <taxon>Pezizomycotina</taxon>
        <taxon>Eurotiomycetes</taxon>
        <taxon>Eurotiomycetidae</taxon>
        <taxon>Eurotiales</taxon>
        <taxon>Aspergillaceae</taxon>
        <taxon>Aspergillus</taxon>
        <taxon>Aspergillus subgen. Fumigati</taxon>
    </lineage>
</organism>
<dbReference type="AlphaFoldDB" id="A0A8H6V516"/>
<dbReference type="Gene3D" id="3.40.220.10">
    <property type="entry name" value="Leucine Aminopeptidase, subunit E, domain 1"/>
    <property type="match status" value="1"/>
</dbReference>
<dbReference type="InterPro" id="IPR014347">
    <property type="entry name" value="Tautomerase/MIF_sf"/>
</dbReference>
<evidence type="ECO:0000256" key="12">
    <source>
        <dbReference type="ARBA" id="ARBA00042730"/>
    </source>
</evidence>
<dbReference type="EC" id="5.3.3.12" evidence="8"/>
<evidence type="ECO:0000256" key="1">
    <source>
        <dbReference type="ARBA" id="ARBA00004613"/>
    </source>
</evidence>
<comment type="catalytic activity">
    <reaction evidence="6">
        <text>3-phenylpyruvate = enol-phenylpyruvate</text>
        <dbReference type="Rhea" id="RHEA:17097"/>
        <dbReference type="ChEBI" id="CHEBI:16815"/>
        <dbReference type="ChEBI" id="CHEBI:18005"/>
        <dbReference type="EC" id="5.3.2.1"/>
    </reaction>
</comment>
<comment type="catalytic activity">
    <reaction evidence="7">
        <text>L-dopachrome = 5,6-dihydroxyindole-2-carboxylate</text>
        <dbReference type="Rhea" id="RHEA:13041"/>
        <dbReference type="ChEBI" id="CHEBI:16875"/>
        <dbReference type="ChEBI" id="CHEBI:57509"/>
        <dbReference type="EC" id="5.3.3.12"/>
    </reaction>
</comment>
<comment type="similarity">
    <text evidence="2">Belongs to the MIF family.</text>
</comment>
<keyword evidence="3" id="KW-0202">Cytokine</keyword>
<name>A0A8H6V516_9EURO</name>
<evidence type="ECO:0000256" key="11">
    <source>
        <dbReference type="ARBA" id="ARBA00041912"/>
    </source>
</evidence>
<dbReference type="GO" id="GO:0050178">
    <property type="term" value="F:phenylpyruvate tautomerase activity"/>
    <property type="evidence" value="ECO:0007669"/>
    <property type="project" value="UniProtKB-EC"/>
</dbReference>
<keyword evidence="13" id="KW-0175">Coiled coil</keyword>
<dbReference type="PANTHER" id="PTHR11954:SF6">
    <property type="entry name" value="MACROPHAGE MIGRATION INHIBITORY FACTOR"/>
    <property type="match status" value="1"/>
</dbReference>
<evidence type="ECO:0000256" key="8">
    <source>
        <dbReference type="ARBA" id="ARBA00038932"/>
    </source>
</evidence>
<comment type="caution">
    <text evidence="14">The sequence shown here is derived from an EMBL/GenBank/DDBJ whole genome shotgun (WGS) entry which is preliminary data.</text>
</comment>
<reference evidence="14" key="1">
    <citation type="submission" date="2020-06" db="EMBL/GenBank/DDBJ databases">
        <title>Draft genome sequences of strains closely related to Aspergillus parafelis and Aspergillus hiratsukae.</title>
        <authorList>
            <person name="Dos Santos R.A.C."/>
            <person name="Rivero-Menendez O."/>
            <person name="Steenwyk J.L."/>
            <person name="Mead M.E."/>
            <person name="Goldman G.H."/>
            <person name="Alastruey-Izquierdo A."/>
            <person name="Rokas A."/>
        </authorList>
    </citation>
    <scope>NUCLEOTIDE SEQUENCE</scope>
    <source>
        <strain evidence="14">CNM-CM7691</strain>
    </source>
</reference>
<evidence type="ECO:0000256" key="9">
    <source>
        <dbReference type="ARBA" id="ARBA00039086"/>
    </source>
</evidence>
<dbReference type="GO" id="GO:0005576">
    <property type="term" value="C:extracellular region"/>
    <property type="evidence" value="ECO:0007669"/>
    <property type="project" value="UniProtKB-SubCell"/>
</dbReference>